<gene>
    <name evidence="1" type="ORF">LCGC14_2947990</name>
</gene>
<organism evidence="1">
    <name type="scientific">marine sediment metagenome</name>
    <dbReference type="NCBI Taxonomy" id="412755"/>
    <lineage>
        <taxon>unclassified sequences</taxon>
        <taxon>metagenomes</taxon>
        <taxon>ecological metagenomes</taxon>
    </lineage>
</organism>
<evidence type="ECO:0000313" key="1">
    <source>
        <dbReference type="EMBL" id="KKK68049.1"/>
    </source>
</evidence>
<dbReference type="AlphaFoldDB" id="A0A0F8ZNU0"/>
<name>A0A0F8ZNU0_9ZZZZ</name>
<feature type="non-terminal residue" evidence="1">
    <location>
        <position position="24"/>
    </location>
</feature>
<comment type="caution">
    <text evidence="1">The sequence shown here is derived from an EMBL/GenBank/DDBJ whole genome shotgun (WGS) entry which is preliminary data.</text>
</comment>
<proteinExistence type="predicted"/>
<protein>
    <submittedName>
        <fullName evidence="1">Uncharacterized protein</fullName>
    </submittedName>
</protein>
<sequence>MDETYKAITIFVLRMRHELYTGGG</sequence>
<accession>A0A0F8ZNU0</accession>
<dbReference type="EMBL" id="LAZR01059314">
    <property type="protein sequence ID" value="KKK68049.1"/>
    <property type="molecule type" value="Genomic_DNA"/>
</dbReference>
<reference evidence="1" key="1">
    <citation type="journal article" date="2015" name="Nature">
        <title>Complex archaea that bridge the gap between prokaryotes and eukaryotes.</title>
        <authorList>
            <person name="Spang A."/>
            <person name="Saw J.H."/>
            <person name="Jorgensen S.L."/>
            <person name="Zaremba-Niedzwiedzka K."/>
            <person name="Martijn J."/>
            <person name="Lind A.E."/>
            <person name="van Eijk R."/>
            <person name="Schleper C."/>
            <person name="Guy L."/>
            <person name="Ettema T.J."/>
        </authorList>
    </citation>
    <scope>NUCLEOTIDE SEQUENCE</scope>
</reference>